<sequence length="196" mass="21931">MDGMEGMPSTPTGSEVLQGQNDLVAQLLNLLRNGIHNTTTTVGQSQQNSETVNIGIKLNASNYPLWSRLMRVMTKGLTEILWIRKLMTDLGLLVNGTCRLMCDNKAAISISENPVQHDRTKHVEVDRHFIKEKLEEGIVEFPFVRSEDQLADILTKAVRERVFQETLIKLGIGDPTIQLEGECEKNPEIIGSNYGQ</sequence>
<gene>
    <name evidence="1" type="ORF">MLD38_021583</name>
</gene>
<dbReference type="Proteomes" id="UP001057402">
    <property type="component" value="Chromosome 6"/>
</dbReference>
<evidence type="ECO:0000313" key="1">
    <source>
        <dbReference type="EMBL" id="KAI4365615.1"/>
    </source>
</evidence>
<reference evidence="2" key="1">
    <citation type="journal article" date="2023" name="Front. Plant Sci.">
        <title>Chromosomal-level genome assembly of Melastoma candidum provides insights into trichome evolution.</title>
        <authorList>
            <person name="Zhong Y."/>
            <person name="Wu W."/>
            <person name="Sun C."/>
            <person name="Zou P."/>
            <person name="Liu Y."/>
            <person name="Dai S."/>
            <person name="Zhou R."/>
        </authorList>
    </citation>
    <scope>NUCLEOTIDE SEQUENCE [LARGE SCALE GENOMIC DNA]</scope>
</reference>
<protein>
    <submittedName>
        <fullName evidence="1">Uncharacterized protein</fullName>
    </submittedName>
</protein>
<accession>A0ACB9QJY0</accession>
<comment type="caution">
    <text evidence="1">The sequence shown here is derived from an EMBL/GenBank/DDBJ whole genome shotgun (WGS) entry which is preliminary data.</text>
</comment>
<proteinExistence type="predicted"/>
<keyword evidence="2" id="KW-1185">Reference proteome</keyword>
<name>A0ACB9QJY0_9MYRT</name>
<organism evidence="1 2">
    <name type="scientific">Melastoma candidum</name>
    <dbReference type="NCBI Taxonomy" id="119954"/>
    <lineage>
        <taxon>Eukaryota</taxon>
        <taxon>Viridiplantae</taxon>
        <taxon>Streptophyta</taxon>
        <taxon>Embryophyta</taxon>
        <taxon>Tracheophyta</taxon>
        <taxon>Spermatophyta</taxon>
        <taxon>Magnoliopsida</taxon>
        <taxon>eudicotyledons</taxon>
        <taxon>Gunneridae</taxon>
        <taxon>Pentapetalae</taxon>
        <taxon>rosids</taxon>
        <taxon>malvids</taxon>
        <taxon>Myrtales</taxon>
        <taxon>Melastomataceae</taxon>
        <taxon>Melastomatoideae</taxon>
        <taxon>Melastomateae</taxon>
        <taxon>Melastoma</taxon>
    </lineage>
</organism>
<dbReference type="EMBL" id="CM042885">
    <property type="protein sequence ID" value="KAI4365615.1"/>
    <property type="molecule type" value="Genomic_DNA"/>
</dbReference>
<evidence type="ECO:0000313" key="2">
    <source>
        <dbReference type="Proteomes" id="UP001057402"/>
    </source>
</evidence>